<protein>
    <submittedName>
        <fullName evidence="1">DUF393 domain-containing protein</fullName>
    </submittedName>
</protein>
<accession>A0A937L6H7</accession>
<dbReference type="GO" id="GO:0015035">
    <property type="term" value="F:protein-disulfide reductase activity"/>
    <property type="evidence" value="ECO:0007669"/>
    <property type="project" value="InterPro"/>
</dbReference>
<dbReference type="AlphaFoldDB" id="A0A937L6H7"/>
<reference evidence="1" key="1">
    <citation type="submission" date="2020-10" db="EMBL/GenBank/DDBJ databases">
        <title>Microbiome of the Black Sea water column analyzed by genome centric metagenomics.</title>
        <authorList>
            <person name="Cabello-Yeves P.J."/>
            <person name="Callieri C."/>
            <person name="Picazo A."/>
            <person name="Mehrshad M."/>
            <person name="Haro-Moreno J.M."/>
            <person name="Roda-Garcia J."/>
            <person name="Dzembekova N."/>
            <person name="Slabakova V."/>
            <person name="Slabakova N."/>
            <person name="Moncheva S."/>
            <person name="Rodriguez-Valera F."/>
        </authorList>
    </citation>
    <scope>NUCLEOTIDE SEQUENCE</scope>
    <source>
        <strain evidence="1">BS307-5m-G5</strain>
    </source>
</reference>
<proteinExistence type="predicted"/>
<organism evidence="1 2">
    <name type="scientific">PS1 clade bacterium</name>
    <dbReference type="NCBI Taxonomy" id="2175152"/>
    <lineage>
        <taxon>Bacteria</taxon>
        <taxon>Pseudomonadati</taxon>
        <taxon>Pseudomonadota</taxon>
        <taxon>Alphaproteobacteria</taxon>
        <taxon>PS1 clade</taxon>
    </lineage>
</organism>
<dbReference type="Pfam" id="PF04134">
    <property type="entry name" value="DCC1-like"/>
    <property type="match status" value="1"/>
</dbReference>
<dbReference type="Proteomes" id="UP000785783">
    <property type="component" value="Unassembled WGS sequence"/>
</dbReference>
<gene>
    <name evidence="1" type="ORF">ISQ19_02580</name>
</gene>
<name>A0A937L6H7_9PROT</name>
<evidence type="ECO:0000313" key="2">
    <source>
        <dbReference type="Proteomes" id="UP000785783"/>
    </source>
</evidence>
<dbReference type="EMBL" id="JADHOK010000019">
    <property type="protein sequence ID" value="MBL6761563.1"/>
    <property type="molecule type" value="Genomic_DNA"/>
</dbReference>
<sequence length="121" mass="13944">MNHTQKLTVFYNGGCSICGPEVEMYRRMAEAHNIKSLAFTDISSGALPEGYTREAMLARLHAEESGEMLVGVRAFIALWLRLPKFKYLAHAINWPIMRGMTGLVYNHIIAPWLYRRFLRQQ</sequence>
<comment type="caution">
    <text evidence="1">The sequence shown here is derived from an EMBL/GenBank/DDBJ whole genome shotgun (WGS) entry which is preliminary data.</text>
</comment>
<evidence type="ECO:0000313" key="1">
    <source>
        <dbReference type="EMBL" id="MBL6761563.1"/>
    </source>
</evidence>
<dbReference type="InterPro" id="IPR007263">
    <property type="entry name" value="DCC1-like"/>
</dbReference>